<feature type="transmembrane region" description="Helical" evidence="2">
    <location>
        <begin position="41"/>
        <end position="57"/>
    </location>
</feature>
<dbReference type="RefSeq" id="WP_197003568.1">
    <property type="nucleotide sequence ID" value="NZ_BONS01000016.1"/>
</dbReference>
<organism evidence="3 4">
    <name type="scientific">Longispora fulva</name>
    <dbReference type="NCBI Taxonomy" id="619741"/>
    <lineage>
        <taxon>Bacteria</taxon>
        <taxon>Bacillati</taxon>
        <taxon>Actinomycetota</taxon>
        <taxon>Actinomycetes</taxon>
        <taxon>Micromonosporales</taxon>
        <taxon>Micromonosporaceae</taxon>
        <taxon>Longispora</taxon>
    </lineage>
</organism>
<feature type="compositionally biased region" description="Pro residues" evidence="1">
    <location>
        <begin position="301"/>
        <end position="312"/>
    </location>
</feature>
<evidence type="ECO:0000313" key="4">
    <source>
        <dbReference type="Proteomes" id="UP000622552"/>
    </source>
</evidence>
<evidence type="ECO:0000313" key="3">
    <source>
        <dbReference type="EMBL" id="MBG6136616.1"/>
    </source>
</evidence>
<feature type="transmembrane region" description="Helical" evidence="2">
    <location>
        <begin position="64"/>
        <end position="86"/>
    </location>
</feature>
<protein>
    <submittedName>
        <fullName evidence="3">Uncharacterized protein</fullName>
    </submittedName>
</protein>
<feature type="transmembrane region" description="Helical" evidence="2">
    <location>
        <begin position="15"/>
        <end position="35"/>
    </location>
</feature>
<reference evidence="3" key="1">
    <citation type="submission" date="2020-11" db="EMBL/GenBank/DDBJ databases">
        <title>Sequencing the genomes of 1000 actinobacteria strains.</title>
        <authorList>
            <person name="Klenk H.-P."/>
        </authorList>
    </citation>
    <scope>NUCLEOTIDE SEQUENCE</scope>
    <source>
        <strain evidence="3">DSM 45356</strain>
    </source>
</reference>
<dbReference type="AlphaFoldDB" id="A0A8J7GF54"/>
<keyword evidence="2" id="KW-0472">Membrane</keyword>
<feature type="compositionally biased region" description="Low complexity" evidence="1">
    <location>
        <begin position="338"/>
        <end position="350"/>
    </location>
</feature>
<feature type="compositionally biased region" description="Basic residues" evidence="1">
    <location>
        <begin position="360"/>
        <end position="370"/>
    </location>
</feature>
<feature type="transmembrane region" description="Helical" evidence="2">
    <location>
        <begin position="258"/>
        <end position="280"/>
    </location>
</feature>
<accession>A0A8J7GF54</accession>
<keyword evidence="4" id="KW-1185">Reference proteome</keyword>
<dbReference type="Proteomes" id="UP000622552">
    <property type="component" value="Unassembled WGS sequence"/>
</dbReference>
<evidence type="ECO:0000256" key="1">
    <source>
        <dbReference type="SAM" id="MobiDB-lite"/>
    </source>
</evidence>
<keyword evidence="2" id="KW-0812">Transmembrane</keyword>
<dbReference type="EMBL" id="JADOUF010000001">
    <property type="protein sequence ID" value="MBG6136616.1"/>
    <property type="molecule type" value="Genomic_DNA"/>
</dbReference>
<comment type="caution">
    <text evidence="3">The sequence shown here is derived from an EMBL/GenBank/DDBJ whole genome shotgun (WGS) entry which is preliminary data.</text>
</comment>
<gene>
    <name evidence="3" type="ORF">IW245_002810</name>
</gene>
<sequence>MTPTEPDPPAARRRAMWPLTGLALCAVAVVVGAVLWNRPSLAVAGVAGAAAPVLAILMRRHWKVWLTALGVLGFAGCALGLLYALFWGHDDNAPAKVSVPYRAHATVDGDTLRITEEVTVDNQAVTSVTLTPGGTVRLDGWVLDHTLDTTPVYARSRTLPLRGTSPVSSAVEVPIALGWLTVNGTSSAGMVPRTGSTFEVSAPKGALSAVVPHPQQVADGRNRTEVATVALDSDSDAVTATVLVPVLRNPAGHALDSLFAWGPLAWCAGAAFALLSLVLVKRLTDTGDAALGRLFRRGRPQQPPSPETPGPTAPSASPDPHGSIARSPLADPQGPITPSQRSAPPASTRSARSEPPPGPGRRRRKPKGGR</sequence>
<keyword evidence="2" id="KW-1133">Transmembrane helix</keyword>
<name>A0A8J7GF54_9ACTN</name>
<proteinExistence type="predicted"/>
<evidence type="ECO:0000256" key="2">
    <source>
        <dbReference type="SAM" id="Phobius"/>
    </source>
</evidence>
<feature type="region of interest" description="Disordered" evidence="1">
    <location>
        <begin position="294"/>
        <end position="370"/>
    </location>
</feature>